<keyword evidence="3" id="KW-0804">Transcription</keyword>
<evidence type="ECO:0000256" key="3">
    <source>
        <dbReference type="ARBA" id="ARBA00023163"/>
    </source>
</evidence>
<dbReference type="InterPro" id="IPR018060">
    <property type="entry name" value="HTH_AraC"/>
</dbReference>
<evidence type="ECO:0000259" key="4">
    <source>
        <dbReference type="PROSITE" id="PS01124"/>
    </source>
</evidence>
<dbReference type="Pfam" id="PF12833">
    <property type="entry name" value="HTH_18"/>
    <property type="match status" value="1"/>
</dbReference>
<evidence type="ECO:0000313" key="5">
    <source>
        <dbReference type="EMBL" id="NYD38340.1"/>
    </source>
</evidence>
<dbReference type="GO" id="GO:0043565">
    <property type="term" value="F:sequence-specific DNA binding"/>
    <property type="evidence" value="ECO:0007669"/>
    <property type="project" value="InterPro"/>
</dbReference>
<organism evidence="5 6">
    <name type="scientific">Actinomycetospora corticicola</name>
    <dbReference type="NCBI Taxonomy" id="663602"/>
    <lineage>
        <taxon>Bacteria</taxon>
        <taxon>Bacillati</taxon>
        <taxon>Actinomycetota</taxon>
        <taxon>Actinomycetes</taxon>
        <taxon>Pseudonocardiales</taxon>
        <taxon>Pseudonocardiaceae</taxon>
        <taxon>Actinomycetospora</taxon>
    </lineage>
</organism>
<keyword evidence="1" id="KW-0805">Transcription regulation</keyword>
<dbReference type="InterPro" id="IPR050204">
    <property type="entry name" value="AraC_XylS_family_regulators"/>
</dbReference>
<keyword evidence="2 5" id="KW-0238">DNA-binding</keyword>
<proteinExistence type="predicted"/>
<dbReference type="PANTHER" id="PTHR46796:SF15">
    <property type="entry name" value="BLL1074 PROTEIN"/>
    <property type="match status" value="1"/>
</dbReference>
<name>A0A7Y9DZP2_9PSEU</name>
<dbReference type="Gene3D" id="1.10.10.60">
    <property type="entry name" value="Homeodomain-like"/>
    <property type="match status" value="1"/>
</dbReference>
<dbReference type="AlphaFoldDB" id="A0A7Y9DZP2"/>
<evidence type="ECO:0000256" key="2">
    <source>
        <dbReference type="ARBA" id="ARBA00023125"/>
    </source>
</evidence>
<dbReference type="EMBL" id="JACCBN010000001">
    <property type="protein sequence ID" value="NYD38340.1"/>
    <property type="molecule type" value="Genomic_DNA"/>
</dbReference>
<dbReference type="RefSeq" id="WP_179795800.1">
    <property type="nucleotide sequence ID" value="NZ_BAABHP010000015.1"/>
</dbReference>
<gene>
    <name evidence="5" type="ORF">BJ983_004442</name>
</gene>
<dbReference type="Proteomes" id="UP000535890">
    <property type="component" value="Unassembled WGS sequence"/>
</dbReference>
<sequence length="266" mass="27878">MFRLAVVPPSLRGVVRRLVAYDEVSATVVRRRQAPTSTCTLVVGLADPLRVDGTGRAAFVGGLTDAAALTEFAGHQAGVQADLTPLGAFRLFGVALPGLVALDELDPELARLPGRLADLPSWSARLAAVVAVLEGRLATSGRGADAEVARAWWRLERSSGRTPVAALADEVGWSRRHLSRRFSAQVGLSPTTAGRVLRFRRAADLLVPPPGTPAVPSSVADVAAACGFADHAHLDREFAALAGCSPTAYRLGWSTVAVDPAEVEHG</sequence>
<dbReference type="PROSITE" id="PS01124">
    <property type="entry name" value="HTH_ARAC_FAMILY_2"/>
    <property type="match status" value="1"/>
</dbReference>
<protein>
    <submittedName>
        <fullName evidence="5">AraC-like DNA-binding protein</fullName>
    </submittedName>
</protein>
<feature type="domain" description="HTH araC/xylS-type" evidence="4">
    <location>
        <begin position="164"/>
        <end position="252"/>
    </location>
</feature>
<dbReference type="GO" id="GO:0003700">
    <property type="term" value="F:DNA-binding transcription factor activity"/>
    <property type="evidence" value="ECO:0007669"/>
    <property type="project" value="InterPro"/>
</dbReference>
<dbReference type="InterPro" id="IPR009057">
    <property type="entry name" value="Homeodomain-like_sf"/>
</dbReference>
<comment type="caution">
    <text evidence="5">The sequence shown here is derived from an EMBL/GenBank/DDBJ whole genome shotgun (WGS) entry which is preliminary data.</text>
</comment>
<keyword evidence="6" id="KW-1185">Reference proteome</keyword>
<evidence type="ECO:0000313" key="6">
    <source>
        <dbReference type="Proteomes" id="UP000535890"/>
    </source>
</evidence>
<dbReference type="SMART" id="SM00342">
    <property type="entry name" value="HTH_ARAC"/>
    <property type="match status" value="1"/>
</dbReference>
<reference evidence="5 6" key="1">
    <citation type="submission" date="2020-07" db="EMBL/GenBank/DDBJ databases">
        <title>Sequencing the genomes of 1000 actinobacteria strains.</title>
        <authorList>
            <person name="Klenk H.-P."/>
        </authorList>
    </citation>
    <scope>NUCLEOTIDE SEQUENCE [LARGE SCALE GENOMIC DNA]</scope>
    <source>
        <strain evidence="5 6">DSM 45772</strain>
    </source>
</reference>
<dbReference type="PANTHER" id="PTHR46796">
    <property type="entry name" value="HTH-TYPE TRANSCRIPTIONAL ACTIVATOR RHAS-RELATED"/>
    <property type="match status" value="1"/>
</dbReference>
<dbReference type="SUPFAM" id="SSF46689">
    <property type="entry name" value="Homeodomain-like"/>
    <property type="match status" value="1"/>
</dbReference>
<accession>A0A7Y9DZP2</accession>
<evidence type="ECO:0000256" key="1">
    <source>
        <dbReference type="ARBA" id="ARBA00023015"/>
    </source>
</evidence>